<dbReference type="InterPro" id="IPR002328">
    <property type="entry name" value="ADH_Zn_CS"/>
</dbReference>
<dbReference type="InterPro" id="IPR011032">
    <property type="entry name" value="GroES-like_sf"/>
</dbReference>
<evidence type="ECO:0000256" key="2">
    <source>
        <dbReference type="ARBA" id="ARBA00008072"/>
    </source>
</evidence>
<keyword evidence="3 7" id="KW-0479">Metal-binding</keyword>
<dbReference type="Gene3D" id="3.40.50.720">
    <property type="entry name" value="NAD(P)-binding Rossmann-like Domain"/>
    <property type="match status" value="1"/>
</dbReference>
<dbReference type="AlphaFoldDB" id="A0A6A6P1X1"/>
<dbReference type="GO" id="GO:0016491">
    <property type="term" value="F:oxidoreductase activity"/>
    <property type="evidence" value="ECO:0007669"/>
    <property type="project" value="UniProtKB-KW"/>
</dbReference>
<dbReference type="InterPro" id="IPR013149">
    <property type="entry name" value="ADH-like_C"/>
</dbReference>
<dbReference type="SUPFAM" id="SSF50129">
    <property type="entry name" value="GroES-like"/>
    <property type="match status" value="1"/>
</dbReference>
<dbReference type="InterPro" id="IPR036291">
    <property type="entry name" value="NAD(P)-bd_dom_sf"/>
</dbReference>
<dbReference type="Pfam" id="PF00107">
    <property type="entry name" value="ADH_zinc_N"/>
    <property type="match status" value="1"/>
</dbReference>
<evidence type="ECO:0000256" key="5">
    <source>
        <dbReference type="ARBA" id="ARBA00023002"/>
    </source>
</evidence>
<evidence type="ECO:0000256" key="1">
    <source>
        <dbReference type="ARBA" id="ARBA00001947"/>
    </source>
</evidence>
<gene>
    <name evidence="10" type="ORF">BDY21DRAFT_302815</name>
</gene>
<feature type="domain" description="Alcohol dehydrogenase-like N-terminal" evidence="9">
    <location>
        <begin position="33"/>
        <end position="101"/>
    </location>
</feature>
<dbReference type="Proteomes" id="UP000799766">
    <property type="component" value="Unassembled WGS sequence"/>
</dbReference>
<accession>A0A6A6P1X1</accession>
<evidence type="ECO:0000256" key="6">
    <source>
        <dbReference type="ARBA" id="ARBA00023027"/>
    </source>
</evidence>
<keyword evidence="5" id="KW-0560">Oxidoreductase</keyword>
<name>A0A6A6P1X1_9PEZI</name>
<dbReference type="PANTHER" id="PTHR42813:SF3">
    <property type="entry name" value="GLUTATHIONE-INDEPENDENT FORMALDEHYDE DEHYDROGENASE"/>
    <property type="match status" value="1"/>
</dbReference>
<comment type="cofactor">
    <cofactor evidence="1 7">
        <name>Zn(2+)</name>
        <dbReference type="ChEBI" id="CHEBI:29105"/>
    </cofactor>
</comment>
<dbReference type="Pfam" id="PF08240">
    <property type="entry name" value="ADH_N"/>
    <property type="match status" value="1"/>
</dbReference>
<evidence type="ECO:0000256" key="4">
    <source>
        <dbReference type="ARBA" id="ARBA00022833"/>
    </source>
</evidence>
<dbReference type="SUPFAM" id="SSF51735">
    <property type="entry name" value="NAD(P)-binding Rossmann-fold domains"/>
    <property type="match status" value="1"/>
</dbReference>
<reference evidence="10" key="1">
    <citation type="journal article" date="2020" name="Stud. Mycol.">
        <title>101 Dothideomycetes genomes: a test case for predicting lifestyles and emergence of pathogens.</title>
        <authorList>
            <person name="Haridas S."/>
            <person name="Albert R."/>
            <person name="Binder M."/>
            <person name="Bloem J."/>
            <person name="Labutti K."/>
            <person name="Salamov A."/>
            <person name="Andreopoulos B."/>
            <person name="Baker S."/>
            <person name="Barry K."/>
            <person name="Bills G."/>
            <person name="Bluhm B."/>
            <person name="Cannon C."/>
            <person name="Castanera R."/>
            <person name="Culley D."/>
            <person name="Daum C."/>
            <person name="Ezra D."/>
            <person name="Gonzalez J."/>
            <person name="Henrissat B."/>
            <person name="Kuo A."/>
            <person name="Liang C."/>
            <person name="Lipzen A."/>
            <person name="Lutzoni F."/>
            <person name="Magnuson J."/>
            <person name="Mondo S."/>
            <person name="Nolan M."/>
            <person name="Ohm R."/>
            <person name="Pangilinan J."/>
            <person name="Park H.-J."/>
            <person name="Ramirez L."/>
            <person name="Alfaro M."/>
            <person name="Sun H."/>
            <person name="Tritt A."/>
            <person name="Yoshinaga Y."/>
            <person name="Zwiers L.-H."/>
            <person name="Turgeon B."/>
            <person name="Goodwin S."/>
            <person name="Spatafora J."/>
            <person name="Crous P."/>
            <person name="Grigoriev I."/>
        </authorList>
    </citation>
    <scope>NUCLEOTIDE SEQUENCE</scope>
    <source>
        <strain evidence="10">ATCC 16933</strain>
    </source>
</reference>
<keyword evidence="4 7" id="KW-0862">Zinc</keyword>
<dbReference type="PANTHER" id="PTHR42813">
    <property type="entry name" value="ZINC-TYPE ALCOHOL DEHYDROGENASE-LIKE"/>
    <property type="match status" value="1"/>
</dbReference>
<evidence type="ECO:0000313" key="11">
    <source>
        <dbReference type="Proteomes" id="UP000799766"/>
    </source>
</evidence>
<comment type="similarity">
    <text evidence="2 7">Belongs to the zinc-containing alcohol dehydrogenase family.</text>
</comment>
<protein>
    <submittedName>
        <fullName evidence="10">Uncharacterized protein</fullName>
    </submittedName>
</protein>
<sequence length="362" mass="38358">MALNATMRAVMWEGIPYSVTVASLPIPTVQTGTDAVVQVQAAAICGTDLHTYHGVYGSSNAPWSLGHEAMGVISEIGDSVTFLNVGDVVVVPDLMESGHLNLEPQMGEAIGLGTDFGLPGGCQVPSGNENASYPDPTDFLFLSDIFATGWTALDYAGFEPGDTVAVFGAGPVGLLSAYSAILRGASRVYSIDHVESRLQMAASIGAIPINFVETDPVQEILRLEPSGVRRAVDCVGFEAVNADLELQENIIVHQMVAVTGFRGGVGQVGVWDSAGNTTGTPYAATLSPNITFPMSDFFNKGLQFQAGPVDPKVVAPHLVELISNGVAHPSFIISSEISIEDVPEYYSRFDQHLETKVVIRFP</sequence>
<dbReference type="InterPro" id="IPR013154">
    <property type="entry name" value="ADH-like_N"/>
</dbReference>
<evidence type="ECO:0000256" key="3">
    <source>
        <dbReference type="ARBA" id="ARBA00022723"/>
    </source>
</evidence>
<evidence type="ECO:0000259" key="8">
    <source>
        <dbReference type="Pfam" id="PF00107"/>
    </source>
</evidence>
<proteinExistence type="inferred from homology"/>
<evidence type="ECO:0000259" key="9">
    <source>
        <dbReference type="Pfam" id="PF08240"/>
    </source>
</evidence>
<dbReference type="OrthoDB" id="3941538at2759"/>
<keyword evidence="11" id="KW-1185">Reference proteome</keyword>
<dbReference type="PROSITE" id="PS00059">
    <property type="entry name" value="ADH_ZINC"/>
    <property type="match status" value="1"/>
</dbReference>
<organism evidence="10 11">
    <name type="scientific">Lineolata rhizophorae</name>
    <dbReference type="NCBI Taxonomy" id="578093"/>
    <lineage>
        <taxon>Eukaryota</taxon>
        <taxon>Fungi</taxon>
        <taxon>Dikarya</taxon>
        <taxon>Ascomycota</taxon>
        <taxon>Pezizomycotina</taxon>
        <taxon>Dothideomycetes</taxon>
        <taxon>Dothideomycetes incertae sedis</taxon>
        <taxon>Lineolatales</taxon>
        <taxon>Lineolataceae</taxon>
        <taxon>Lineolata</taxon>
    </lineage>
</organism>
<evidence type="ECO:0000256" key="7">
    <source>
        <dbReference type="RuleBase" id="RU361277"/>
    </source>
</evidence>
<evidence type="ECO:0000313" key="10">
    <source>
        <dbReference type="EMBL" id="KAF2457788.1"/>
    </source>
</evidence>
<dbReference type="EMBL" id="MU001679">
    <property type="protein sequence ID" value="KAF2457788.1"/>
    <property type="molecule type" value="Genomic_DNA"/>
</dbReference>
<feature type="domain" description="Alcohol dehydrogenase-like C-terminal" evidence="8">
    <location>
        <begin position="171"/>
        <end position="246"/>
    </location>
</feature>
<dbReference type="Gene3D" id="3.90.180.10">
    <property type="entry name" value="Medium-chain alcohol dehydrogenases, catalytic domain"/>
    <property type="match status" value="1"/>
</dbReference>
<keyword evidence="6" id="KW-0520">NAD</keyword>
<dbReference type="GO" id="GO:0008270">
    <property type="term" value="F:zinc ion binding"/>
    <property type="evidence" value="ECO:0007669"/>
    <property type="project" value="InterPro"/>
</dbReference>